<proteinExistence type="predicted"/>
<dbReference type="Pfam" id="PF02120">
    <property type="entry name" value="Flg_hook"/>
    <property type="match status" value="1"/>
</dbReference>
<protein>
    <recommendedName>
        <fullName evidence="2">Flagellar hook-length control protein-like C-terminal domain-containing protein</fullName>
    </recommendedName>
</protein>
<dbReference type="Gene3D" id="3.30.750.140">
    <property type="match status" value="1"/>
</dbReference>
<evidence type="ECO:0000256" key="1">
    <source>
        <dbReference type="SAM" id="MobiDB-lite"/>
    </source>
</evidence>
<dbReference type="RefSeq" id="WP_186405893.1">
    <property type="nucleotide sequence ID" value="NZ_FLQX01000035.1"/>
</dbReference>
<sequence length="431" mass="45374">MISVDLANRLQPGADPALRPALPAQEITDKLSGLVAGQRLLAQIESLMPNGSYRALINQRSVTLALPFAAKTGDSIELEVTESDGKLTLAVVAREAAGAGKAGNESATTSLSRTGQLISNLLVGNRDAKGGPAALPLNGNQPIAAAPPTSAQALQPLLEQAITQSGMFYEAHQAEWVEGRYSKEQLLQEPQGRLAPQVPTQELPAPPGSPAAGAARSMASAVLDGAPMPMKFAEENTAPMPIKFADANAATIQPGQVDQPVAPQAQALVRPGAIPDNAPVPIKSTEANTGTIQRGQVVDQPVAPQAQAIVQQQLEAFATQSFSWQGQVWPGQQMEWQIDEPNGHRENGAGESSENSERWQTRLRLTLPTLGEVDARLHIQGKQITLAVMATDADTRALLRSDSASLRSQLEQAGLDLSSLGVTAPQESQPS</sequence>
<feature type="domain" description="Flagellar hook-length control protein-like C-terminal" evidence="2">
    <location>
        <begin position="353"/>
        <end position="429"/>
    </location>
</feature>
<dbReference type="AlphaFoldDB" id="A0A1A8XHP5"/>
<evidence type="ECO:0000313" key="3">
    <source>
        <dbReference type="EMBL" id="SBT04216.1"/>
    </source>
</evidence>
<gene>
    <name evidence="3" type="ORF">ACCAA_130149</name>
</gene>
<evidence type="ECO:0000313" key="4">
    <source>
        <dbReference type="Proteomes" id="UP000199169"/>
    </source>
</evidence>
<dbReference type="Proteomes" id="UP000199169">
    <property type="component" value="Unassembled WGS sequence"/>
</dbReference>
<reference evidence="3 4" key="1">
    <citation type="submission" date="2016-06" db="EMBL/GenBank/DDBJ databases">
        <authorList>
            <person name="Kjaerup R.B."/>
            <person name="Dalgaard T.S."/>
            <person name="Juul-Madsen H.R."/>
        </authorList>
    </citation>
    <scope>NUCLEOTIDE SEQUENCE [LARGE SCALE GENOMIC DNA]</scope>
    <source>
        <strain evidence="3">3</strain>
    </source>
</reference>
<organism evidence="3 4">
    <name type="scientific">Candidatus Accumulibacter aalborgensis</name>
    <dbReference type="NCBI Taxonomy" id="1860102"/>
    <lineage>
        <taxon>Bacteria</taxon>
        <taxon>Pseudomonadati</taxon>
        <taxon>Pseudomonadota</taxon>
        <taxon>Betaproteobacteria</taxon>
        <taxon>Candidatus Accumulibacter</taxon>
    </lineage>
</organism>
<accession>A0A1A8XHP5</accession>
<keyword evidence="4" id="KW-1185">Reference proteome</keyword>
<dbReference type="InterPro" id="IPR038610">
    <property type="entry name" value="FliK-like_C_sf"/>
</dbReference>
<dbReference type="STRING" id="1860102.ACCAA_130149"/>
<name>A0A1A8XHP5_9PROT</name>
<dbReference type="CDD" id="cd17470">
    <property type="entry name" value="T3SS_Flik_C"/>
    <property type="match status" value="1"/>
</dbReference>
<dbReference type="EMBL" id="FLQX01000035">
    <property type="protein sequence ID" value="SBT04216.1"/>
    <property type="molecule type" value="Genomic_DNA"/>
</dbReference>
<feature type="region of interest" description="Disordered" evidence="1">
    <location>
        <begin position="339"/>
        <end position="359"/>
    </location>
</feature>
<dbReference type="InterPro" id="IPR021136">
    <property type="entry name" value="Flagellar_hook_control-like_C"/>
</dbReference>
<evidence type="ECO:0000259" key="2">
    <source>
        <dbReference type="Pfam" id="PF02120"/>
    </source>
</evidence>